<dbReference type="GO" id="GO:0003677">
    <property type="term" value="F:DNA binding"/>
    <property type="evidence" value="ECO:0007669"/>
    <property type="project" value="UniProtKB-KW"/>
</dbReference>
<dbReference type="EMBL" id="MU865088">
    <property type="protein sequence ID" value="KAK4457980.1"/>
    <property type="molecule type" value="Genomic_DNA"/>
</dbReference>
<organism evidence="6 7">
    <name type="scientific">Cladorrhinum samala</name>
    <dbReference type="NCBI Taxonomy" id="585594"/>
    <lineage>
        <taxon>Eukaryota</taxon>
        <taxon>Fungi</taxon>
        <taxon>Dikarya</taxon>
        <taxon>Ascomycota</taxon>
        <taxon>Pezizomycotina</taxon>
        <taxon>Sordariomycetes</taxon>
        <taxon>Sordariomycetidae</taxon>
        <taxon>Sordariales</taxon>
        <taxon>Podosporaceae</taxon>
        <taxon>Cladorrhinum</taxon>
    </lineage>
</organism>
<dbReference type="PANTHER" id="PTHR47171:SF6">
    <property type="entry name" value="SPECIFIC TRANSCRIPTION FACTOR, PUTATIVE (AFU_ORTHOLOGUE AFUA_2G06130)-RELATED"/>
    <property type="match status" value="1"/>
</dbReference>
<evidence type="ECO:0000256" key="2">
    <source>
        <dbReference type="ARBA" id="ARBA00023015"/>
    </source>
</evidence>
<keyword evidence="2" id="KW-0805">Transcription regulation</keyword>
<keyword evidence="1" id="KW-0862">Zinc</keyword>
<dbReference type="CDD" id="cd12148">
    <property type="entry name" value="fungal_TF_MHR"/>
    <property type="match status" value="1"/>
</dbReference>
<feature type="region of interest" description="Disordered" evidence="5">
    <location>
        <begin position="98"/>
        <end position="128"/>
    </location>
</feature>
<accession>A0AAV9HD41</accession>
<keyword evidence="4" id="KW-0804">Transcription</keyword>
<gene>
    <name evidence="6" type="ORF">QBC42DRAFT_300707</name>
</gene>
<evidence type="ECO:0000256" key="4">
    <source>
        <dbReference type="ARBA" id="ARBA00023163"/>
    </source>
</evidence>
<proteinExistence type="predicted"/>
<evidence type="ECO:0000256" key="1">
    <source>
        <dbReference type="ARBA" id="ARBA00022833"/>
    </source>
</evidence>
<evidence type="ECO:0000313" key="7">
    <source>
        <dbReference type="Proteomes" id="UP001321749"/>
    </source>
</evidence>
<name>A0AAV9HD41_9PEZI</name>
<feature type="region of interest" description="Disordered" evidence="5">
    <location>
        <begin position="152"/>
        <end position="185"/>
    </location>
</feature>
<reference evidence="6" key="1">
    <citation type="journal article" date="2023" name="Mol. Phylogenet. Evol.">
        <title>Genome-scale phylogeny and comparative genomics of the fungal order Sordariales.</title>
        <authorList>
            <person name="Hensen N."/>
            <person name="Bonometti L."/>
            <person name="Westerberg I."/>
            <person name="Brannstrom I.O."/>
            <person name="Guillou S."/>
            <person name="Cros-Aarteil S."/>
            <person name="Calhoun S."/>
            <person name="Haridas S."/>
            <person name="Kuo A."/>
            <person name="Mondo S."/>
            <person name="Pangilinan J."/>
            <person name="Riley R."/>
            <person name="LaButti K."/>
            <person name="Andreopoulos B."/>
            <person name="Lipzen A."/>
            <person name="Chen C."/>
            <person name="Yan M."/>
            <person name="Daum C."/>
            <person name="Ng V."/>
            <person name="Clum A."/>
            <person name="Steindorff A."/>
            <person name="Ohm R.A."/>
            <person name="Martin F."/>
            <person name="Silar P."/>
            <person name="Natvig D.O."/>
            <person name="Lalanne C."/>
            <person name="Gautier V."/>
            <person name="Ament-Velasquez S.L."/>
            <person name="Kruys A."/>
            <person name="Hutchinson M.I."/>
            <person name="Powell A.J."/>
            <person name="Barry K."/>
            <person name="Miller A.N."/>
            <person name="Grigoriev I.V."/>
            <person name="Debuchy R."/>
            <person name="Gladieux P."/>
            <person name="Hiltunen Thoren M."/>
            <person name="Johannesson H."/>
        </authorList>
    </citation>
    <scope>NUCLEOTIDE SEQUENCE</scope>
    <source>
        <strain evidence="6">PSN324</strain>
    </source>
</reference>
<feature type="region of interest" description="Disordered" evidence="5">
    <location>
        <begin position="1"/>
        <end position="78"/>
    </location>
</feature>
<evidence type="ECO:0008006" key="8">
    <source>
        <dbReference type="Google" id="ProtNLM"/>
    </source>
</evidence>
<dbReference type="Proteomes" id="UP001321749">
    <property type="component" value="Unassembled WGS sequence"/>
</dbReference>
<evidence type="ECO:0000313" key="6">
    <source>
        <dbReference type="EMBL" id="KAK4457980.1"/>
    </source>
</evidence>
<comment type="caution">
    <text evidence="6">The sequence shown here is derived from an EMBL/GenBank/DDBJ whole genome shotgun (WGS) entry which is preliminary data.</text>
</comment>
<evidence type="ECO:0000256" key="3">
    <source>
        <dbReference type="ARBA" id="ARBA00023125"/>
    </source>
</evidence>
<feature type="compositionally biased region" description="Polar residues" evidence="5">
    <location>
        <begin position="154"/>
        <end position="182"/>
    </location>
</feature>
<sequence length="731" mass="80948">MPNSKNDAGPSQVRFVGQDESGLPVKRKQVHQACEKCRKKKKKCGHVPNTESSSDAATPEAKRQRSHGTNRGLNKPLDWDVSDAALQLLRFFSQVHDKPTLTSPDVGQASAEGQQPQRAPQFLGDSNPEGILAEATMTADDDRRIGVSVPIWAGSSSRESSPPAQQTPDGSVHNQGGDTPTSAPKLRFAVSSGDGKWVPVQDLTTSTLISQVISSLEFTAAILPTESEWQIMRDVYLQKIQPIFPAFEESTLRDLPKEPIVRELTQAAVCLAVSTDPEVHTHLKLGDPRNRRLVDYKEYSRVVANFINTRVRSPDLPVLASLRILAVTCLYWQPDNMQERSAPMALFSRLVHIVHSHGIHLGYHKGGTDAPDGGRQIFKCLYAVDRLLSAFAGRPVFFHNDDIERPSWDSGDRPGFRLFMSLILLLDEVIELYRLRPKVSYIDIPVYESMALDVGARDEPEGILTTLEVLYHAIGVLSVRMSRDRFVAAPEQPGTLGQSYRHLPPSHVNARRSHSSDRILDVTSDYKLSPMPFIPYALSLSLSVAYRKWRFSKLPVFKTRGKADFQKVLAVLRDFGKIWGNAYLSVKLGDAVVRNLERGEAILRWRYLNKNSSDRPEDAATKASDAVRVVHPDTPSASVLSGSTFSAGNVPLTFSATTGSFPLMGDEQLPVVQSMDSTDLSSFALPENVLANDSVIFESWDKNFTQMIDNSFASYLDPGNPFGSCEYLGFT</sequence>
<keyword evidence="3" id="KW-0238">DNA-binding</keyword>
<feature type="compositionally biased region" description="Polar residues" evidence="5">
    <location>
        <begin position="100"/>
        <end position="118"/>
    </location>
</feature>
<dbReference type="InterPro" id="IPR052073">
    <property type="entry name" value="Amide_Lactam_Regulators"/>
</dbReference>
<keyword evidence="7" id="KW-1185">Reference proteome</keyword>
<dbReference type="AlphaFoldDB" id="A0AAV9HD41"/>
<evidence type="ECO:0000256" key="5">
    <source>
        <dbReference type="SAM" id="MobiDB-lite"/>
    </source>
</evidence>
<protein>
    <recommendedName>
        <fullName evidence="8">Transcription factor domain-containing protein</fullName>
    </recommendedName>
</protein>
<dbReference type="PANTHER" id="PTHR47171">
    <property type="entry name" value="FARA-RELATED"/>
    <property type="match status" value="1"/>
</dbReference>
<reference evidence="6" key="2">
    <citation type="submission" date="2023-06" db="EMBL/GenBank/DDBJ databases">
        <authorList>
            <consortium name="Lawrence Berkeley National Laboratory"/>
            <person name="Mondo S.J."/>
            <person name="Hensen N."/>
            <person name="Bonometti L."/>
            <person name="Westerberg I."/>
            <person name="Brannstrom I.O."/>
            <person name="Guillou S."/>
            <person name="Cros-Aarteil S."/>
            <person name="Calhoun S."/>
            <person name="Haridas S."/>
            <person name="Kuo A."/>
            <person name="Pangilinan J."/>
            <person name="Riley R."/>
            <person name="Labutti K."/>
            <person name="Andreopoulos B."/>
            <person name="Lipzen A."/>
            <person name="Chen C."/>
            <person name="Yanf M."/>
            <person name="Daum C."/>
            <person name="Ng V."/>
            <person name="Clum A."/>
            <person name="Steindorff A."/>
            <person name="Ohm R."/>
            <person name="Martin F."/>
            <person name="Silar P."/>
            <person name="Natvig D."/>
            <person name="Lalanne C."/>
            <person name="Gautier V."/>
            <person name="Ament-Velasquez S.L."/>
            <person name="Kruys A."/>
            <person name="Hutchinson M.I."/>
            <person name="Powell A.J."/>
            <person name="Barry K."/>
            <person name="Miller A.N."/>
            <person name="Grigoriev I.V."/>
            <person name="Debuchy R."/>
            <person name="Gladieux P."/>
            <person name="Thoren M.H."/>
            <person name="Johannesson H."/>
        </authorList>
    </citation>
    <scope>NUCLEOTIDE SEQUENCE</scope>
    <source>
        <strain evidence="6">PSN324</strain>
    </source>
</reference>